<evidence type="ECO:0000256" key="12">
    <source>
        <dbReference type="PROSITE-ProRule" id="PRU01085"/>
    </source>
</evidence>
<keyword evidence="16" id="KW-1185">Reference proteome</keyword>
<keyword evidence="10" id="KW-0464">Manganese</keyword>
<dbReference type="Gene3D" id="3.30.420.10">
    <property type="entry name" value="Ribonuclease H-like superfamily/Ribonuclease H"/>
    <property type="match status" value="2"/>
</dbReference>
<dbReference type="InterPro" id="IPR028629">
    <property type="entry name" value="Cas9"/>
</dbReference>
<evidence type="ECO:0000256" key="2">
    <source>
        <dbReference type="ARBA" id="ARBA00022722"/>
    </source>
</evidence>
<keyword evidence="4 12" id="KW-0255">Endonuclease</keyword>
<dbReference type="InterPro" id="IPR033114">
    <property type="entry name" value="HNH_CAS9"/>
</dbReference>
<keyword evidence="6" id="KW-0460">Magnesium</keyword>
<keyword evidence="3" id="KW-0479">Metal-binding</keyword>
<dbReference type="InterPro" id="IPR003615">
    <property type="entry name" value="HNH_nuc"/>
</dbReference>
<evidence type="ECO:0000313" key="15">
    <source>
        <dbReference type="EMBL" id="MDO1513273.1"/>
    </source>
</evidence>
<dbReference type="EMBL" id="JAUKUC010000001">
    <property type="protein sequence ID" value="MDO1513273.1"/>
    <property type="molecule type" value="Genomic_DNA"/>
</dbReference>
<keyword evidence="5 12" id="KW-0378">Hydrolase</keyword>
<dbReference type="GO" id="GO:0004519">
    <property type="term" value="F:endonuclease activity"/>
    <property type="evidence" value="ECO:0007669"/>
    <property type="project" value="UniProtKB-KW"/>
</dbReference>
<evidence type="ECO:0000256" key="4">
    <source>
        <dbReference type="ARBA" id="ARBA00022759"/>
    </source>
</evidence>
<evidence type="ECO:0000256" key="6">
    <source>
        <dbReference type="ARBA" id="ARBA00022842"/>
    </source>
</evidence>
<dbReference type="InterPro" id="IPR036397">
    <property type="entry name" value="RNaseH_sf"/>
</dbReference>
<protein>
    <submittedName>
        <fullName evidence="15">HNH endonuclease domain-containing protein</fullName>
    </submittedName>
</protein>
<dbReference type="Proteomes" id="UP001168579">
    <property type="component" value="Unassembled WGS sequence"/>
</dbReference>
<keyword evidence="8" id="KW-0051">Antiviral defense</keyword>
<comment type="cofactor">
    <cofactor evidence="1">
        <name>Mg(2+)</name>
        <dbReference type="ChEBI" id="CHEBI:18420"/>
    </cofactor>
</comment>
<keyword evidence="9 12" id="KW-0238">DNA-binding</keyword>
<evidence type="ECO:0000256" key="9">
    <source>
        <dbReference type="ARBA" id="ARBA00023125"/>
    </source>
</evidence>
<reference evidence="15" key="1">
    <citation type="journal article" date="2014" name="Int. J. Syst. Evol. Microbiol.">
        <title>Complete genome of a new Firmicutes species belonging to the dominant human colonic microbiota ('Ruminococcus bicirculans') reveals two chromosomes and a selective capacity to utilize plant glucans.</title>
        <authorList>
            <consortium name="NISC Comparative Sequencing Program"/>
            <person name="Wegmann U."/>
            <person name="Louis P."/>
            <person name="Goesmann A."/>
            <person name="Henrissat B."/>
            <person name="Duncan S.H."/>
            <person name="Flint H.J."/>
        </authorList>
    </citation>
    <scope>NUCLEOTIDE SEQUENCE</scope>
    <source>
        <strain evidence="15">CECT 8869</strain>
    </source>
</reference>
<feature type="coiled-coil region" evidence="13">
    <location>
        <begin position="731"/>
        <end position="762"/>
    </location>
</feature>
<evidence type="ECO:0000313" key="16">
    <source>
        <dbReference type="Proteomes" id="UP001168579"/>
    </source>
</evidence>
<dbReference type="PROSITE" id="PS51749">
    <property type="entry name" value="HNH_CAS9"/>
    <property type="match status" value="1"/>
</dbReference>
<gene>
    <name evidence="15" type="ORF">Q2T41_11460</name>
</gene>
<dbReference type="NCBIfam" id="TIGR01865">
    <property type="entry name" value="cas_Csn1"/>
    <property type="match status" value="2"/>
</dbReference>
<evidence type="ECO:0000256" key="1">
    <source>
        <dbReference type="ARBA" id="ARBA00001946"/>
    </source>
</evidence>
<evidence type="ECO:0000256" key="7">
    <source>
        <dbReference type="ARBA" id="ARBA00022884"/>
    </source>
</evidence>
<dbReference type="Gene3D" id="1.10.30.50">
    <property type="match status" value="1"/>
</dbReference>
<evidence type="ECO:0000256" key="10">
    <source>
        <dbReference type="ARBA" id="ARBA00023211"/>
    </source>
</evidence>
<evidence type="ECO:0000256" key="3">
    <source>
        <dbReference type="ARBA" id="ARBA00022723"/>
    </source>
</evidence>
<evidence type="ECO:0000256" key="5">
    <source>
        <dbReference type="ARBA" id="ARBA00022801"/>
    </source>
</evidence>
<evidence type="ECO:0000256" key="13">
    <source>
        <dbReference type="SAM" id="Coils"/>
    </source>
</evidence>
<comment type="subunit">
    <text evidence="11">Monomer. Binds crRNA and tracrRNA.</text>
</comment>
<feature type="domain" description="HNH Cas9-type" evidence="14">
    <location>
        <begin position="733"/>
        <end position="904"/>
    </location>
</feature>
<dbReference type="Pfam" id="PF13395">
    <property type="entry name" value="HNH_4"/>
    <property type="match status" value="1"/>
</dbReference>
<name>A0ABT8RQU0_9FLAO</name>
<reference evidence="15" key="2">
    <citation type="submission" date="2023-06" db="EMBL/GenBank/DDBJ databases">
        <authorList>
            <person name="Lucena T."/>
            <person name="Sun Q."/>
        </authorList>
    </citation>
    <scope>NUCLEOTIDE SEQUENCE</scope>
    <source>
        <strain evidence="15">CECT 8869</strain>
    </source>
</reference>
<keyword evidence="13" id="KW-0175">Coiled coil</keyword>
<evidence type="ECO:0000259" key="14">
    <source>
        <dbReference type="PROSITE" id="PS51749"/>
    </source>
</evidence>
<comment type="caution">
    <text evidence="15">The sequence shown here is derived from an EMBL/GenBank/DDBJ whole genome shotgun (WGS) entry which is preliminary data.</text>
</comment>
<accession>A0ABT8RQU0</accession>
<keyword evidence="2 12" id="KW-0540">Nuclease</keyword>
<sequence length="1419" mass="166180">MSNLTLGIDLGTNSIGWAIRDITANDNQIINKGVLIFDKGVGEEKGIEFPKVKKRTESRGKRRNYQAEKYRKWELLEFLIEQQMCPLTINELNSWRKYTKKEGRKYPQTEAFINWLRFDFNGDGKPDFHLFGGDKHESYYLFRAKAVSEEEKDSKVFNNNPEILGRVFYQLVQRRGFKGRDEEEAKTMLKGSKDGTTKGRDAIADYIEQYKSLGAALFHYQKEKSTHSEKIRIRQRYNLRKDYENELKLICKTQNLNNDFYSKLHKAIIWQRPLRTQKGLVGLCTYEKNKRRAPVSHPLYEEYRTWVFINNLKIQAPEGWEQSTYLNEIIYPIFYNSGSDFSLSTILKQLNKDGAIINSGYSNRDKTKVLSAKLLKNFEDLFGDNWKNELGWEDAFVREKQPKKKTVTNYNFEDVWHILNTFDSEEKLKDFALEKLKLNEEKAIKFSKIKLQQGYATLSLSAIKKILPYLKKGFIYSKAVYMANIQKVLGTHEVSTGFINHFANEIDNIYQEISTKRKLNNVLNGIFKYELVSEGDYHLGENEDLDASDHSLIKQKLIDELGEKTWEETNTEEQASYLDYITKEYKSFLQKPFQAKKGAFIEQPRIHQHIFNYIQEHYQVPNEKIKFLWHPSEQEKYPNASIYEKVELKNKTVYINENEVETFLKKNPSAELEGISLKLLESPEPISKGFKNPMALKTLHKLKHLLNYLLQTNQIDAHTRIVVEIARELNNANYRIALERWQNQRERENNTYKKTIEEINKESGTTYNPEDKNLIRKIRLWQEQGKKCLYTGDTINKSDLLNGEHFDIEHTIPASISFDNELKNLTLANKDYNANVKGKKYPTQLDNYTTDGVFSGRTIQPIIKNIEAIFGKRTLEKKTVKKRGKKEEVTVVKWSKITELEKQIDEYVKKTSYASTKEIKDAFIQKRHQLKFDLDYLKQKLQTFTVEEYKAKWRNSQLRDTQIMTKYAVPYLKTVFNKVEVQKGNVVNIFKEVYRVKVVSNRKDRSKHSHHAIDGAILTLIPKPAYRDEIIKKYQLEKDNRTGKTYHEQPQNWEDFSPSFIINIEKETLINNLKDYRALTPTFKKVRKRGKIDYDDNGNVKWAKGDAIRGQLHGESLYGAIKQPKRDDSGKIIFDENKKMQLEDEVRLVIRKPLLYAKDAASPGFKKLDDIEKVIVDQALFQIIKKQVEDVGSLKDALEKGIYMLNKKGGKVNRIRHIRCFDRLKHATAVQPHQHTFVSDKEYKQTTYAQNGENVYCLFYKGNVKGKEERAISIIGIFDLAKLDIQNEREFFEIPHFNSVVKKRVQLPLYAVLKAGQKAIFYKESLEELTELTREELSQRMYKMYQFEADSNKIKFKNHLISGSNTDIVKSLPKGYKEAALYGTYENQPLMRLTSGNWNFAIEGKDFEMKLDGTIIWKF</sequence>
<evidence type="ECO:0000256" key="8">
    <source>
        <dbReference type="ARBA" id="ARBA00023118"/>
    </source>
</evidence>
<dbReference type="RefSeq" id="WP_304436199.1">
    <property type="nucleotide sequence ID" value="NZ_JAUKUC010000001.1"/>
</dbReference>
<organism evidence="15 16">
    <name type="scientific">Maribacter confluentis</name>
    <dbReference type="NCBI Taxonomy" id="1656093"/>
    <lineage>
        <taxon>Bacteria</taxon>
        <taxon>Pseudomonadati</taxon>
        <taxon>Bacteroidota</taxon>
        <taxon>Flavobacteriia</taxon>
        <taxon>Flavobacteriales</taxon>
        <taxon>Flavobacteriaceae</taxon>
        <taxon>Maribacter</taxon>
    </lineage>
</organism>
<evidence type="ECO:0000256" key="11">
    <source>
        <dbReference type="ARBA" id="ARBA00046380"/>
    </source>
</evidence>
<proteinExistence type="predicted"/>
<keyword evidence="7" id="KW-0694">RNA-binding</keyword>